<gene>
    <name evidence="1" type="ORF">BDN71DRAFT_1419360</name>
</gene>
<name>A0A9P5ZSG5_PLEER</name>
<reference evidence="1" key="1">
    <citation type="submission" date="2020-11" db="EMBL/GenBank/DDBJ databases">
        <authorList>
            <consortium name="DOE Joint Genome Institute"/>
            <person name="Ahrendt S."/>
            <person name="Riley R."/>
            <person name="Andreopoulos W."/>
            <person name="Labutti K."/>
            <person name="Pangilinan J."/>
            <person name="Ruiz-Duenas F.J."/>
            <person name="Barrasa J.M."/>
            <person name="Sanchez-Garcia M."/>
            <person name="Camarero S."/>
            <person name="Miyauchi S."/>
            <person name="Serrano A."/>
            <person name="Linde D."/>
            <person name="Babiker R."/>
            <person name="Drula E."/>
            <person name="Ayuso-Fernandez I."/>
            <person name="Pacheco R."/>
            <person name="Padilla G."/>
            <person name="Ferreira P."/>
            <person name="Barriuso J."/>
            <person name="Kellner H."/>
            <person name="Castanera R."/>
            <person name="Alfaro M."/>
            <person name="Ramirez L."/>
            <person name="Pisabarro A.G."/>
            <person name="Kuo A."/>
            <person name="Tritt A."/>
            <person name="Lipzen A."/>
            <person name="He G."/>
            <person name="Yan M."/>
            <person name="Ng V."/>
            <person name="Cullen D."/>
            <person name="Martin F."/>
            <person name="Rosso M.-N."/>
            <person name="Henrissat B."/>
            <person name="Hibbett D."/>
            <person name="Martinez A.T."/>
            <person name="Grigoriev I.V."/>
        </authorList>
    </citation>
    <scope>NUCLEOTIDE SEQUENCE</scope>
    <source>
        <strain evidence="1">ATCC 90797</strain>
    </source>
</reference>
<evidence type="ECO:0000313" key="2">
    <source>
        <dbReference type="Proteomes" id="UP000807025"/>
    </source>
</evidence>
<accession>A0A9P5ZSG5</accession>
<dbReference type="AlphaFoldDB" id="A0A9P5ZSG5"/>
<dbReference type="EMBL" id="MU154583">
    <property type="protein sequence ID" value="KAF9493617.1"/>
    <property type="molecule type" value="Genomic_DNA"/>
</dbReference>
<protein>
    <submittedName>
        <fullName evidence="1">Uncharacterized protein</fullName>
    </submittedName>
</protein>
<dbReference type="OrthoDB" id="3010512at2759"/>
<proteinExistence type="predicted"/>
<dbReference type="Proteomes" id="UP000807025">
    <property type="component" value="Unassembled WGS sequence"/>
</dbReference>
<sequence length="80" mass="9219">MTFSARVRGCIGWRFALIKPQAFAVEVVENFKIVCSKDIEIMRLAIGLVAPMVKGKIRRCPFTSLWQKIGRPRKRRTLDL</sequence>
<comment type="caution">
    <text evidence="1">The sequence shown here is derived from an EMBL/GenBank/DDBJ whole genome shotgun (WGS) entry which is preliminary data.</text>
</comment>
<evidence type="ECO:0000313" key="1">
    <source>
        <dbReference type="EMBL" id="KAF9493617.1"/>
    </source>
</evidence>
<organism evidence="1 2">
    <name type="scientific">Pleurotus eryngii</name>
    <name type="common">Boletus of the steppes</name>
    <dbReference type="NCBI Taxonomy" id="5323"/>
    <lineage>
        <taxon>Eukaryota</taxon>
        <taxon>Fungi</taxon>
        <taxon>Dikarya</taxon>
        <taxon>Basidiomycota</taxon>
        <taxon>Agaricomycotina</taxon>
        <taxon>Agaricomycetes</taxon>
        <taxon>Agaricomycetidae</taxon>
        <taxon>Agaricales</taxon>
        <taxon>Pleurotineae</taxon>
        <taxon>Pleurotaceae</taxon>
        <taxon>Pleurotus</taxon>
    </lineage>
</organism>
<keyword evidence="2" id="KW-1185">Reference proteome</keyword>